<reference evidence="1" key="1">
    <citation type="submission" date="2019-12" db="EMBL/GenBank/DDBJ databases">
        <title>An insight into the sialome of adult female Ixodes ricinus ticks feeding for 6 days.</title>
        <authorList>
            <person name="Perner J."/>
            <person name="Ribeiro J.M.C."/>
        </authorList>
    </citation>
    <scope>NUCLEOTIDE SEQUENCE</scope>
    <source>
        <strain evidence="1">Semi-engorged</strain>
        <tissue evidence="1">Salivary glands</tissue>
    </source>
</reference>
<sequence>MASSAAAAVLLRSVSTDSSVVIRTAKYSVSEAWPPLIRITSVEAAYRAIISWCNADLWSQWERNRAIATVEALVHPDSAVKPPSLATV</sequence>
<name>A0A6B0U2R4_IXORI</name>
<proteinExistence type="predicted"/>
<organism evidence="1">
    <name type="scientific">Ixodes ricinus</name>
    <name type="common">Common tick</name>
    <name type="synonym">Acarus ricinus</name>
    <dbReference type="NCBI Taxonomy" id="34613"/>
    <lineage>
        <taxon>Eukaryota</taxon>
        <taxon>Metazoa</taxon>
        <taxon>Ecdysozoa</taxon>
        <taxon>Arthropoda</taxon>
        <taxon>Chelicerata</taxon>
        <taxon>Arachnida</taxon>
        <taxon>Acari</taxon>
        <taxon>Parasitiformes</taxon>
        <taxon>Ixodida</taxon>
        <taxon>Ixodoidea</taxon>
        <taxon>Ixodidae</taxon>
        <taxon>Ixodinae</taxon>
        <taxon>Ixodes</taxon>
    </lineage>
</organism>
<protein>
    <submittedName>
        <fullName evidence="1">Putative secreted protein</fullName>
    </submittedName>
</protein>
<dbReference type="EMBL" id="GIFC01003835">
    <property type="protein sequence ID" value="MXU85918.1"/>
    <property type="molecule type" value="Transcribed_RNA"/>
</dbReference>
<dbReference type="AlphaFoldDB" id="A0A6B0U2R4"/>
<accession>A0A6B0U2R4</accession>
<evidence type="ECO:0000313" key="1">
    <source>
        <dbReference type="EMBL" id="MXU85918.1"/>
    </source>
</evidence>